<organism evidence="3 4">
    <name type="scientific">Pseudomonas fluorescens</name>
    <dbReference type="NCBI Taxonomy" id="294"/>
    <lineage>
        <taxon>Bacteria</taxon>
        <taxon>Pseudomonadati</taxon>
        <taxon>Pseudomonadota</taxon>
        <taxon>Gammaproteobacteria</taxon>
        <taxon>Pseudomonadales</taxon>
        <taxon>Pseudomonadaceae</taxon>
        <taxon>Pseudomonas</taxon>
    </lineage>
</organism>
<accession>A0A2N1E3F7</accession>
<dbReference type="GO" id="GO:0006020">
    <property type="term" value="P:inositol metabolic process"/>
    <property type="evidence" value="ECO:0007669"/>
    <property type="project" value="TreeGrafter"/>
</dbReference>
<dbReference type="InterPro" id="IPR000760">
    <property type="entry name" value="Inositol_monophosphatase-like"/>
</dbReference>
<sequence>MTNQWLHHILRQVIVAVERAGALLAAEYIRPGGRRGSGDKAEIDVEIEILLRAELLALVDCDWWGEETGHVLTGYPFCWVVDPNDGTSDFLRGLAGSAISVGLLHDGKPILGVVHAPVTPSGVSDCIAWAKGMDHLLRNNNRIVVDLSDQKLTETATVMVSAAATDKPDINNQLCAPAEFYAMPSIAYRLAKVAAGDGVCGISLYPVSAHDVVAGHALLKGAKGVLIGEDGTSIQYTTEATMAKVSGRVFGGAPDACSELNKRDWNRVFE</sequence>
<comment type="similarity">
    <text evidence="1">Belongs to the inositol monophosphatase superfamily.</text>
</comment>
<comment type="caution">
    <text evidence="3">The sequence shown here is derived from an EMBL/GenBank/DDBJ whole genome shotgun (WGS) entry which is preliminary data.</text>
</comment>
<feature type="binding site" evidence="2">
    <location>
        <position position="66"/>
    </location>
    <ligand>
        <name>Mg(2+)</name>
        <dbReference type="ChEBI" id="CHEBI:18420"/>
        <label>1</label>
        <note>catalytic</note>
    </ligand>
</feature>
<evidence type="ECO:0000313" key="4">
    <source>
        <dbReference type="Proteomes" id="UP000233564"/>
    </source>
</evidence>
<dbReference type="PRINTS" id="PR00377">
    <property type="entry name" value="IMPHPHTASES"/>
</dbReference>
<feature type="binding site" evidence="2">
    <location>
        <position position="211"/>
    </location>
    <ligand>
        <name>Mg(2+)</name>
        <dbReference type="ChEBI" id="CHEBI:18420"/>
        <label>1</label>
        <note>catalytic</note>
    </ligand>
</feature>
<evidence type="ECO:0000256" key="2">
    <source>
        <dbReference type="PIRSR" id="PIRSR600760-2"/>
    </source>
</evidence>
<comment type="cofactor">
    <cofactor evidence="2">
        <name>Mg(2+)</name>
        <dbReference type="ChEBI" id="CHEBI:18420"/>
    </cofactor>
</comment>
<feature type="binding site" evidence="2">
    <location>
        <position position="82"/>
    </location>
    <ligand>
        <name>Mg(2+)</name>
        <dbReference type="ChEBI" id="CHEBI:18420"/>
        <label>1</label>
        <note>catalytic</note>
    </ligand>
</feature>
<dbReference type="PANTHER" id="PTHR20854:SF4">
    <property type="entry name" value="INOSITOL-1-MONOPHOSPHATASE-RELATED"/>
    <property type="match status" value="1"/>
</dbReference>
<reference evidence="3 4" key="1">
    <citation type="submission" date="2017-08" db="EMBL/GenBank/DDBJ databases">
        <authorList>
            <person name="de Groot N.N."/>
        </authorList>
    </citation>
    <scope>NUCLEOTIDE SEQUENCE [LARGE SCALE GENOMIC DNA]</scope>
    <source>
        <strain evidence="3 4">PfR 37</strain>
    </source>
</reference>
<dbReference type="Gene3D" id="3.40.190.80">
    <property type="match status" value="1"/>
</dbReference>
<proteinExistence type="inferred from homology"/>
<dbReference type="Pfam" id="PF00459">
    <property type="entry name" value="Inositol_P"/>
    <property type="match status" value="1"/>
</dbReference>
<dbReference type="Gene3D" id="3.30.540.10">
    <property type="entry name" value="Fructose-1,6-Bisphosphatase, subunit A, domain 1"/>
    <property type="match status" value="1"/>
</dbReference>
<dbReference type="GO" id="GO:0007165">
    <property type="term" value="P:signal transduction"/>
    <property type="evidence" value="ECO:0007669"/>
    <property type="project" value="TreeGrafter"/>
</dbReference>
<dbReference type="Proteomes" id="UP000233564">
    <property type="component" value="Unassembled WGS sequence"/>
</dbReference>
<evidence type="ECO:0000256" key="1">
    <source>
        <dbReference type="ARBA" id="ARBA00009759"/>
    </source>
</evidence>
<keyword evidence="2" id="KW-0460">Magnesium</keyword>
<evidence type="ECO:0000313" key="3">
    <source>
        <dbReference type="EMBL" id="PKH19044.1"/>
    </source>
</evidence>
<dbReference type="AlphaFoldDB" id="A0A2N1E3F7"/>
<feature type="binding site" evidence="2">
    <location>
        <position position="85"/>
    </location>
    <ligand>
        <name>Mg(2+)</name>
        <dbReference type="ChEBI" id="CHEBI:18420"/>
        <label>1</label>
        <note>catalytic</note>
    </ligand>
</feature>
<dbReference type="GO" id="GO:0046872">
    <property type="term" value="F:metal ion binding"/>
    <property type="evidence" value="ECO:0007669"/>
    <property type="project" value="UniProtKB-KW"/>
</dbReference>
<keyword evidence="2" id="KW-0479">Metal-binding</keyword>
<dbReference type="EMBL" id="NVXX01000023">
    <property type="protein sequence ID" value="PKH19044.1"/>
    <property type="molecule type" value="Genomic_DNA"/>
</dbReference>
<gene>
    <name evidence="3" type="ORF">CIB54_16925</name>
</gene>
<dbReference type="RefSeq" id="WP_101220371.1">
    <property type="nucleotide sequence ID" value="NZ_KZ478001.1"/>
</dbReference>
<dbReference type="PANTHER" id="PTHR20854">
    <property type="entry name" value="INOSITOL MONOPHOSPHATASE"/>
    <property type="match status" value="1"/>
</dbReference>
<name>A0A2N1E3F7_PSEFL</name>
<protein>
    <submittedName>
        <fullName evidence="3">Inositol monophosphatase</fullName>
    </submittedName>
</protein>
<dbReference type="SUPFAM" id="SSF56655">
    <property type="entry name" value="Carbohydrate phosphatase"/>
    <property type="match status" value="1"/>
</dbReference>
<dbReference type="GO" id="GO:0008934">
    <property type="term" value="F:inositol monophosphate 1-phosphatase activity"/>
    <property type="evidence" value="ECO:0007669"/>
    <property type="project" value="TreeGrafter"/>
</dbReference>